<evidence type="ECO:0000313" key="5">
    <source>
        <dbReference type="Proteomes" id="UP000220934"/>
    </source>
</evidence>
<proteinExistence type="predicted"/>
<keyword evidence="7" id="KW-1185">Reference proteome</keyword>
<protein>
    <submittedName>
        <fullName evidence="2">PadR family transcriptional regulator</fullName>
    </submittedName>
</protein>
<reference evidence="2 5" key="2">
    <citation type="submission" date="2017-09" db="EMBL/GenBank/DDBJ databases">
        <title>Large-scale bioinformatics analysis of Bacillus genomes uncovers conserved roles of natural products in bacterial physiology.</title>
        <authorList>
            <consortium name="Agbiome Team Llc"/>
            <person name="Bleich R.M."/>
            <person name="Kirk G.J."/>
            <person name="Santa Maria K.C."/>
            <person name="Allen S.E."/>
            <person name="Farag S."/>
            <person name="Shank E.A."/>
            <person name="Bowers A."/>
        </authorList>
    </citation>
    <scope>NUCLEOTIDE SEQUENCE [LARGE SCALE GENOMIC DNA]</scope>
    <source>
        <strain evidence="2 5">AFS027958</strain>
    </source>
</reference>
<sequence length="165" mass="19533">MYVDILLLAELTTGPKHGYEIKKNIQNRLGNNFELNHNMLYPTLRRFENMGAIMKNVQKQVGKPNRNMYNITERGEEIFYEMLREFPEKIATNNTEVLVRIALFDKLDYEARIKILTTRQNVLQKQLTAIQSRDVVSPFITEVVEFTKSRIEHELRWITSLMKKI</sequence>
<dbReference type="Proteomes" id="UP000220934">
    <property type="component" value="Unassembled WGS sequence"/>
</dbReference>
<evidence type="ECO:0000313" key="7">
    <source>
        <dbReference type="Proteomes" id="UP000440820"/>
    </source>
</evidence>
<dbReference type="Gene3D" id="1.10.10.10">
    <property type="entry name" value="Winged helix-like DNA-binding domain superfamily/Winged helix DNA-binding domain"/>
    <property type="match status" value="1"/>
</dbReference>
<dbReference type="EMBL" id="CP047044">
    <property type="protein sequence ID" value="QHA17880.1"/>
    <property type="molecule type" value="Genomic_DNA"/>
</dbReference>
<dbReference type="AlphaFoldDB" id="A0A2C4A3K3"/>
<dbReference type="EMBL" id="NVOI01000285">
    <property type="protein sequence ID" value="PGG75239.1"/>
    <property type="molecule type" value="Genomic_DNA"/>
</dbReference>
<dbReference type="PANTHER" id="PTHR43252">
    <property type="entry name" value="TRANSCRIPTIONAL REGULATOR YQJI"/>
    <property type="match status" value="1"/>
</dbReference>
<evidence type="ECO:0000313" key="4">
    <source>
        <dbReference type="EMBL" id="QHA17880.1"/>
    </source>
</evidence>
<reference evidence="3 6" key="1">
    <citation type="submission" date="2017-09" db="EMBL/GenBank/DDBJ databases">
        <title>Large-scale bioinformatics analysis of Bacillus genomes uncovers conserved roles of natural products in bacterial physiology.</title>
        <authorList>
            <consortium name="Agbiome Team Llc"/>
            <person name="Bleich R.M."/>
            <person name="Grubbs K.J."/>
            <person name="Santa Maria K.C."/>
            <person name="Allen S.E."/>
            <person name="Farag S."/>
            <person name="Shank E.A."/>
            <person name="Bowers A."/>
        </authorList>
    </citation>
    <scope>NUCLEOTIDE SEQUENCE [LARGE SCALE GENOMIC DNA]</scope>
    <source>
        <strain evidence="3 6">AFS094862</strain>
    </source>
</reference>
<dbReference type="RefSeq" id="WP_000289114.1">
    <property type="nucleotide sequence ID" value="NZ_FNFG01000005.1"/>
</dbReference>
<dbReference type="Proteomes" id="UP000225320">
    <property type="component" value="Unassembled WGS sequence"/>
</dbReference>
<evidence type="ECO:0000259" key="1">
    <source>
        <dbReference type="Pfam" id="PF03551"/>
    </source>
</evidence>
<dbReference type="Pfam" id="PF03551">
    <property type="entry name" value="PadR"/>
    <property type="match status" value="1"/>
</dbReference>
<dbReference type="InterPro" id="IPR036390">
    <property type="entry name" value="WH_DNA-bd_sf"/>
</dbReference>
<evidence type="ECO:0000313" key="6">
    <source>
        <dbReference type="Proteomes" id="UP000225320"/>
    </source>
</evidence>
<dbReference type="PANTHER" id="PTHR43252:SF6">
    <property type="entry name" value="NEGATIVE TRANSCRIPTION REGULATOR PADR"/>
    <property type="match status" value="1"/>
</dbReference>
<name>A0A2C4A3K3_9BACI</name>
<accession>A0A2C4A3K3</accession>
<dbReference type="EMBL" id="NUAJ01000004">
    <property type="protein sequence ID" value="PEN57755.1"/>
    <property type="molecule type" value="Genomic_DNA"/>
</dbReference>
<evidence type="ECO:0000313" key="2">
    <source>
        <dbReference type="EMBL" id="PEN57755.1"/>
    </source>
</evidence>
<dbReference type="InterPro" id="IPR005149">
    <property type="entry name" value="Tscrpt_reg_PadR_N"/>
</dbReference>
<evidence type="ECO:0000313" key="3">
    <source>
        <dbReference type="EMBL" id="PGG75239.1"/>
    </source>
</evidence>
<organism evidence="2 5">
    <name type="scientific">Bacillus toyonensis</name>
    <dbReference type="NCBI Taxonomy" id="155322"/>
    <lineage>
        <taxon>Bacteria</taxon>
        <taxon>Bacillati</taxon>
        <taxon>Bacillota</taxon>
        <taxon>Bacilli</taxon>
        <taxon>Bacillales</taxon>
        <taxon>Bacillaceae</taxon>
        <taxon>Bacillus</taxon>
        <taxon>Bacillus cereus group</taxon>
    </lineage>
</organism>
<feature type="domain" description="Transcription regulator PadR N-terminal" evidence="1">
    <location>
        <begin position="7"/>
        <end position="77"/>
    </location>
</feature>
<dbReference type="SUPFAM" id="SSF46785">
    <property type="entry name" value="Winged helix' DNA-binding domain"/>
    <property type="match status" value="1"/>
</dbReference>
<dbReference type="Proteomes" id="UP000440820">
    <property type="component" value="Chromosome"/>
</dbReference>
<dbReference type="InterPro" id="IPR036388">
    <property type="entry name" value="WH-like_DNA-bd_sf"/>
</dbReference>
<reference evidence="4 7" key="3">
    <citation type="submission" date="2019-12" db="EMBL/GenBank/DDBJ databases">
        <title>Bacillus toyonensis BV-17 genome.</title>
        <authorList>
            <person name="Chen J."/>
        </authorList>
    </citation>
    <scope>NUCLEOTIDE SEQUENCE [LARGE SCALE GENOMIC DNA]</scope>
    <source>
        <strain evidence="4 7">BV-17</strain>
    </source>
</reference>
<gene>
    <name evidence="2" type="ORF">CN596_02415</name>
    <name evidence="3" type="ORF">CON73_33020</name>
    <name evidence="4" type="ORF">GPA05_12950</name>
</gene>